<dbReference type="Proteomes" id="UP000257479">
    <property type="component" value="Unassembled WGS sequence"/>
</dbReference>
<dbReference type="InterPro" id="IPR018674">
    <property type="entry name" value="DUF2142_membrane"/>
</dbReference>
<sequence length="492" mass="51859">MTALDHARTRRWLAASLIFAGLLAIGLAWAGASPLFAGPDEPRHMATAYATYHGQVGHSDIIVPSMFASAAAEAPCFALNPSATADCLVIAAGPDVEVASQFSSYSPLYYMLVGWPTLFLHGEYALYGMRAANSLLFALVLTAAIMILHPRGRKSAALCGMLVSLTPMALFLSGVVNASALELSSACLVASLAVRAFQTTRASWVIWSGLAGSVALLSLTRPLSPLWAGAIVAAALLSSPIRVRDLLRDAGGRAAVAAGLSMTAVAAAVAWALAHPTQFIVTQPPPASLQDAVVIFVKRLLLDTPTMITQMAGVLGWLDTPVGWALVAFLVGLGAFGIVAFPQASGRARLVVLGLTLFTVCVPIALTTALWSGTGWQGRYSLPLVAAIGVVLGWHATADRRMRRVFVVLAVLMVTAAVVAFAVQFVRYAFGLNLDDSWSKVAWTPPGSWALWSATLGVGLLAFVIGLRLVVGPHDRIRERRSFRPLNAQSPA</sequence>
<feature type="transmembrane region" description="Helical" evidence="1">
    <location>
        <begin position="155"/>
        <end position="172"/>
    </location>
</feature>
<organism evidence="3 4">
    <name type="scientific">Microbacterium ginsengisoli</name>
    <dbReference type="NCBI Taxonomy" id="400772"/>
    <lineage>
        <taxon>Bacteria</taxon>
        <taxon>Bacillati</taxon>
        <taxon>Actinomycetota</taxon>
        <taxon>Actinomycetes</taxon>
        <taxon>Micrococcales</taxon>
        <taxon>Microbacteriaceae</taxon>
        <taxon>Microbacterium</taxon>
    </lineage>
</organism>
<dbReference type="AlphaFoldDB" id="A0A0F0LQV7"/>
<feature type="transmembrane region" description="Helical" evidence="1">
    <location>
        <begin position="350"/>
        <end position="374"/>
    </location>
</feature>
<evidence type="ECO:0000313" key="3">
    <source>
        <dbReference type="EMBL" id="KJL35602.1"/>
    </source>
</evidence>
<protein>
    <submittedName>
        <fullName evidence="2">DUF2142 domain-containing protein</fullName>
    </submittedName>
</protein>
<evidence type="ECO:0000313" key="5">
    <source>
        <dbReference type="Proteomes" id="UP000257479"/>
    </source>
</evidence>
<evidence type="ECO:0000256" key="1">
    <source>
        <dbReference type="SAM" id="Phobius"/>
    </source>
</evidence>
<accession>A0A0F0LQV7</accession>
<gene>
    <name evidence="2" type="ORF">DCP95_15920</name>
    <name evidence="3" type="ORF">RR49_02361</name>
</gene>
<feature type="transmembrane region" description="Helical" evidence="1">
    <location>
        <begin position="255"/>
        <end position="274"/>
    </location>
</feature>
<proteinExistence type="predicted"/>
<feature type="transmembrane region" description="Helical" evidence="1">
    <location>
        <begin position="450"/>
        <end position="471"/>
    </location>
</feature>
<dbReference type="Pfam" id="PF09913">
    <property type="entry name" value="DUF2142"/>
    <property type="match status" value="1"/>
</dbReference>
<feature type="transmembrane region" description="Helical" evidence="1">
    <location>
        <begin position="380"/>
        <end position="398"/>
    </location>
</feature>
<comment type="caution">
    <text evidence="3">The sequence shown here is derived from an EMBL/GenBank/DDBJ whole genome shotgun (WGS) entry which is preliminary data.</text>
</comment>
<dbReference type="RefSeq" id="WP_048808909.1">
    <property type="nucleotide sequence ID" value="NZ_JYIY01000078.1"/>
</dbReference>
<feature type="transmembrane region" description="Helical" evidence="1">
    <location>
        <begin position="405"/>
        <end position="430"/>
    </location>
</feature>
<evidence type="ECO:0000313" key="4">
    <source>
        <dbReference type="Proteomes" id="UP000033451"/>
    </source>
</evidence>
<keyword evidence="1" id="KW-0472">Membrane</keyword>
<feature type="transmembrane region" description="Helical" evidence="1">
    <location>
        <begin position="322"/>
        <end position="341"/>
    </location>
</feature>
<dbReference type="PATRIC" id="fig|400772.4.peg.2373"/>
<feature type="transmembrane region" description="Helical" evidence="1">
    <location>
        <begin position="12"/>
        <end position="32"/>
    </location>
</feature>
<dbReference type="Proteomes" id="UP000033451">
    <property type="component" value="Unassembled WGS sequence"/>
</dbReference>
<name>A0A0F0LQV7_9MICO</name>
<reference evidence="2 5" key="2">
    <citation type="journal article" date="2018" name="Nat. Biotechnol.">
        <title>A standardized bacterial taxonomy based on genome phylogeny substantially revises the tree of life.</title>
        <authorList>
            <person name="Parks D.H."/>
            <person name="Chuvochina M."/>
            <person name="Waite D.W."/>
            <person name="Rinke C."/>
            <person name="Skarshewski A."/>
            <person name="Chaumeil P.A."/>
            <person name="Hugenholtz P."/>
        </authorList>
    </citation>
    <scope>NUCLEOTIDE SEQUENCE [LARGE SCALE GENOMIC DNA]</scope>
    <source>
        <strain evidence="2">UBA9152</strain>
    </source>
</reference>
<dbReference type="STRING" id="400772.RR49_02361"/>
<feature type="transmembrane region" description="Helical" evidence="1">
    <location>
        <begin position="226"/>
        <end position="243"/>
    </location>
</feature>
<keyword evidence="1" id="KW-1133">Transmembrane helix</keyword>
<evidence type="ECO:0000313" key="2">
    <source>
        <dbReference type="EMBL" id="HAN26034.1"/>
    </source>
</evidence>
<feature type="transmembrane region" description="Helical" evidence="1">
    <location>
        <begin position="124"/>
        <end position="148"/>
    </location>
</feature>
<dbReference type="EMBL" id="DMNG01000276">
    <property type="protein sequence ID" value="HAN26034.1"/>
    <property type="molecule type" value="Genomic_DNA"/>
</dbReference>
<dbReference type="EMBL" id="JYIY01000078">
    <property type="protein sequence ID" value="KJL35602.1"/>
    <property type="molecule type" value="Genomic_DNA"/>
</dbReference>
<keyword evidence="1" id="KW-0812">Transmembrane</keyword>
<dbReference type="OrthoDB" id="3218260at2"/>
<reference evidence="3 4" key="1">
    <citation type="submission" date="2015-02" db="EMBL/GenBank/DDBJ databases">
        <title>Draft genome sequences of ten Microbacterium spp. with emphasis on heavy metal contaminated environments.</title>
        <authorList>
            <person name="Corretto E."/>
        </authorList>
    </citation>
    <scope>NUCLEOTIDE SEQUENCE [LARGE SCALE GENOMIC DNA]</scope>
    <source>
        <strain evidence="3 4">DSM 18659</strain>
    </source>
</reference>
<keyword evidence="4" id="KW-1185">Reference proteome</keyword>